<evidence type="ECO:0000256" key="3">
    <source>
        <dbReference type="ARBA" id="ARBA00021380"/>
    </source>
</evidence>
<feature type="region of interest" description="Disordered" evidence="17">
    <location>
        <begin position="1747"/>
        <end position="1772"/>
    </location>
</feature>
<evidence type="ECO:0000256" key="14">
    <source>
        <dbReference type="ARBA" id="ARBA00045293"/>
    </source>
</evidence>
<sequence length="2332" mass="264920">MPEFQISDWNIMPVLQYEHLEECIRWSVHCDDPQDTSSFWTRHPQHWRKNSLQPKENYIERRNRKPSEQTQIAHGIGQGKHIRNLHKTAVQNGAGGALFVHRDTPENNPETPFDFTPENYKRIEAIVKNYPEGHKAAAVLPVLDLAQRQNGWLPISAMNKVAEILQVPPMRVYEVATFYTMYNRKPVGKYHIQVCTTTPCMLRNSDSILEAIQKKLGIKVGETTPDKLFTLIEVECLGACVNAPMVQINDNYYEDLTPKDIEEIIDELKAGKIPKPGPRGASCETGSVVTDLSPAITYTLDRTGKDDCLCGSELLLFCPLLAYGSQTFRALSGQKESKDKIASYSKTPKIDRNDVGKEMKEKSSMKRKLPFTISPSRNEERDSDTEKEGPEKKKTKKEAGTKKSTPVSILFGYPLSERKQMALLMQMTARDNSPDSTPNHPSQTPAQKKTPSSSSRQKDKVNKRNERGETPLHMAAIRGDVKQVKELISLGANVNVKDFAGWTPLHEACNVGYYDVAKILIAAGADVNTQGLDDDTPLHDSASSGHRDIVKLLLRHGGNPFQANKHGERPVDVAETEELELLLKREVPLSDDDESYTDSEEAQSVNPSSVDENIDSETEKDSLICESKQIVPSKAPLPSALDEYEFKDDDEEEINKMIDDRHILRKELRKENESEVEKSSLFAKQEKAFYPKSFKSKKQKPSRVLYSSSESSDEEILQNKKCSAPCSVPETSNSDIQTKKEYGVSNEHKQKGKVKRKLKNQNKNKENQELKQEKEGKENTRVTNLTVNTALDCSDKTRDEGNFRKSFSPKDDTSLHLFHISSGKSPKHSCGLSEKQSTPLKQEHSKTCLSPGSSEMSLQPDLVRYDNIESEFLPESSSVKSCKHKEKNKHHKDFHLEFGEKSNAKIKDDDHSPTFENSDCTLKKMDKEGKTLKKHKLKHKEREKEKHKKEIEGEKEKYKSRDGTKELQRSVEFDREFWKENFFKSDETEDLFLSMEHESLTLEKKSKLEKNIKDDKSTKEKHISKERNFKEEREKIKKESEKSFREEKIKDLKDERENVLTDKETEFSSLGVSATEDTIGLHSGEKEIEIEKHMKESKEKSEKRFQTKDRDIERADRKNSEKEKKIKHEHKSEKDRLDPSDSVDRIKEKDKLYSHHTEKCHREGEKLKNITTIKKNDDRDKSREKMDRKHDKEKPEKERHPAESKEKHLMEKKNKPSDNSDYSKSEKSKNKDREVDKKDKSRDSVNISNSKHFQEERKSSITDSNKAQHEKTFSLKEKTKDEPLRTPDGKEKDKKDIDRYKERDKHKDKIQLSSSLKLKSEADKPKPKSSPASKDTRPKEKRLVNDDLMQTSFERMLSLKDLEIEQWHRKHKEKIKQKEKERLRNRNCLELKVKDKEKTKHALAESKNKELTRSKSSELTDTYTKEKHCKDAVSNRSQSVDTKNTMSLGKSSFVSDNSLNRSPRSESEKPGLSSRSVSMISVASSEDSCLTTMTTPRPPVEYDSDFMLEGSDSQMSFSQSPFLPVAKSPALHDRELDSLTDLSERIKASYASRLLTSHLRASSVEDAKLVTNEGRSAAEARRCSMPSVICEHTKQFQTISEESSQDGSAVPRDISPSPKSEVSSNVPERELLSVSNIHSSFAASPTRSINSKYNSADTNVIKGAAPMGMLMGSPVHLEPSNQVGVIQSKSWEMESLNTGDFSCPNSAAPDQDSSVQGFCNPENKVLREQNIDFVSVHQTELPGNTCAQDPASFLPSQQPCSSHGQSLSDAESISRHTSLSYVTTQEPGILQQKNAIQMISSVLDTDTEPTKDMENTFVLTDVQKTDAFVPVYSESTVEEAAPNFEKASTLPVLTSEKDFNGSDGSSQPNPHYAFSKLMFKSSSGHEAEKSTSDAQDTSHEKENKLESLGLTHLNDKCDSDLCEMNAGVPKGNLSEPDNPKHCPESEKCLLSIEDEESQQSTLSSLENHPQPLAPPEMHKYGHLVKVELEESAEDDKPENQIPQRMTRNKGNTGASQSKQLLASCALLPDKDSESASPRGRIRLTEEDDPQIHHPRKRKVSRVPQPVQVSPSLLQAKEKTQQSLAAIVDSLKLDEIQPYSSERANPYFEYLHIRKKIEEKRKLLCSVIPQAPQYYDEYVTFNGSYLLDGNPLSKICIPTITPPPSLSDPLKELFRQQEVVRMKLRLQHSIEREKLIVSNEQEVLRVHYRAARTLANQTLPFSACTVLLDAEVYSVPLDAQSDDSKTSVRDRFNARQFMSWLQDVDDKFDKLKTCLLMRQQHEAAALNAVQRLEWQLKLQELDPATYKSISIYEIQEFYVPLVDVNDDFELTPI</sequence>
<protein>
    <recommendedName>
        <fullName evidence="3">NADH dehydrogenase [ubiquinone] flavoprotein 2, mitochondrial</fullName>
        <ecNumber evidence="2">7.1.1.2</ecNumber>
    </recommendedName>
    <alternativeName>
        <fullName evidence="12">NADH-ubiquinone oxidoreductase 24 kDa subunit</fullName>
    </alternativeName>
</protein>
<dbReference type="GO" id="GO:0008137">
    <property type="term" value="F:NADH dehydrogenase (ubiquinone) activity"/>
    <property type="evidence" value="ECO:0007669"/>
    <property type="project" value="UniProtKB-EC"/>
</dbReference>
<dbReference type="PRINTS" id="PR01415">
    <property type="entry name" value="ANKYRIN"/>
</dbReference>
<comment type="caution">
    <text evidence="18">The sequence shown here is derived from an EMBL/GenBank/DDBJ whole genome shotgun (WGS) entry which is preliminary data.</text>
</comment>
<dbReference type="GO" id="GO:0046872">
    <property type="term" value="F:metal ion binding"/>
    <property type="evidence" value="ECO:0007669"/>
    <property type="project" value="UniProtKB-KW"/>
</dbReference>
<feature type="region of interest" description="Disordered" evidence="17">
    <location>
        <begin position="429"/>
        <end position="473"/>
    </location>
</feature>
<feature type="compositionally biased region" description="Basic and acidic residues" evidence="17">
    <location>
        <begin position="1883"/>
        <end position="1905"/>
    </location>
</feature>
<dbReference type="InterPro" id="IPR036249">
    <property type="entry name" value="Thioredoxin-like_sf"/>
</dbReference>
<name>A0A835ZLE5_SHEEP</name>
<evidence type="ECO:0000256" key="4">
    <source>
        <dbReference type="ARBA" id="ARBA00022714"/>
    </source>
</evidence>
<dbReference type="GO" id="GO:0005654">
    <property type="term" value="C:nucleoplasm"/>
    <property type="evidence" value="ECO:0007669"/>
    <property type="project" value="TreeGrafter"/>
</dbReference>
<feature type="compositionally biased region" description="Polar residues" evidence="17">
    <location>
        <begin position="1067"/>
        <end position="1076"/>
    </location>
</feature>
<evidence type="ECO:0000256" key="17">
    <source>
        <dbReference type="SAM" id="MobiDB-lite"/>
    </source>
</evidence>
<dbReference type="PROSITE" id="PS50088">
    <property type="entry name" value="ANK_REPEAT"/>
    <property type="match status" value="3"/>
</dbReference>
<comment type="catalytic activity">
    <reaction evidence="15">
        <text>a ubiquinone + NADH + 5 H(+)(in) = a ubiquinol + NAD(+) + 4 H(+)(out)</text>
        <dbReference type="Rhea" id="RHEA:29091"/>
        <dbReference type="Rhea" id="RHEA-COMP:9565"/>
        <dbReference type="Rhea" id="RHEA-COMP:9566"/>
        <dbReference type="ChEBI" id="CHEBI:15378"/>
        <dbReference type="ChEBI" id="CHEBI:16389"/>
        <dbReference type="ChEBI" id="CHEBI:17976"/>
        <dbReference type="ChEBI" id="CHEBI:57540"/>
        <dbReference type="ChEBI" id="CHEBI:57945"/>
        <dbReference type="EC" id="7.1.1.2"/>
    </reaction>
    <physiologicalReaction direction="left-to-right" evidence="15">
        <dbReference type="Rhea" id="RHEA:29092"/>
    </physiologicalReaction>
</comment>
<dbReference type="CDD" id="cd03064">
    <property type="entry name" value="TRX_Fd_NuoE"/>
    <property type="match status" value="1"/>
</dbReference>
<dbReference type="FunFam" id="1.25.40.20:FF:000052">
    <property type="entry name" value="Ankyrin repeat domain-containing protein 12"/>
    <property type="match status" value="1"/>
</dbReference>
<keyword evidence="5" id="KW-0479">Metal-binding</keyword>
<feature type="compositionally biased region" description="Polar residues" evidence="17">
    <location>
        <begin position="2000"/>
        <end position="2016"/>
    </location>
</feature>
<dbReference type="Gene3D" id="1.10.10.1590">
    <property type="entry name" value="NADH-quinone oxidoreductase subunit E"/>
    <property type="match status" value="1"/>
</dbReference>
<feature type="compositionally biased region" description="Polar residues" evidence="17">
    <location>
        <begin position="1598"/>
        <end position="1607"/>
    </location>
</feature>
<feature type="compositionally biased region" description="Basic and acidic residues" evidence="17">
    <location>
        <begin position="793"/>
        <end position="814"/>
    </location>
</feature>
<dbReference type="PANTHER" id="PTHR24149:SF16">
    <property type="entry name" value="ANKYRIN REPEAT DOMAIN-CONTAINING PROTEIN 12"/>
    <property type="match status" value="1"/>
</dbReference>
<feature type="compositionally biased region" description="Polar residues" evidence="17">
    <location>
        <begin position="1754"/>
        <end position="1772"/>
    </location>
</feature>
<feature type="compositionally biased region" description="Basic and acidic residues" evidence="17">
    <location>
        <begin position="1252"/>
        <end position="1310"/>
    </location>
</feature>
<feature type="compositionally biased region" description="Basic and acidic residues" evidence="17">
    <location>
        <begin position="940"/>
        <end position="966"/>
    </location>
</feature>
<evidence type="ECO:0000256" key="15">
    <source>
        <dbReference type="ARBA" id="ARBA00048769"/>
    </source>
</evidence>
<keyword evidence="8" id="KW-0411">Iron-sulfur</keyword>
<reference evidence="18 19" key="1">
    <citation type="submission" date="2020-12" db="EMBL/GenBank/DDBJ databases">
        <title>De novo assembly of Tibetan sheep genome.</title>
        <authorList>
            <person name="Li X."/>
        </authorList>
    </citation>
    <scope>NUCLEOTIDE SEQUENCE [LARGE SCALE GENOMIC DNA]</scope>
    <source>
        <tissue evidence="18">Heart</tissue>
    </source>
</reference>
<dbReference type="GO" id="GO:0051537">
    <property type="term" value="F:2 iron, 2 sulfur cluster binding"/>
    <property type="evidence" value="ECO:0007669"/>
    <property type="project" value="UniProtKB-KW"/>
</dbReference>
<feature type="region of interest" description="Disordered" evidence="17">
    <location>
        <begin position="876"/>
        <end position="966"/>
    </location>
</feature>
<feature type="compositionally biased region" description="Polar residues" evidence="17">
    <location>
        <begin position="781"/>
        <end position="791"/>
    </location>
</feature>
<keyword evidence="7" id="KW-0408">Iron</keyword>
<feature type="compositionally biased region" description="Basic and acidic residues" evidence="17">
    <location>
        <begin position="921"/>
        <end position="931"/>
    </location>
</feature>
<feature type="region of interest" description="Disordered" evidence="17">
    <location>
        <begin position="1598"/>
        <end position="1627"/>
    </location>
</feature>
<feature type="compositionally biased region" description="Basic and acidic residues" evidence="17">
    <location>
        <begin position="894"/>
        <end position="913"/>
    </location>
</feature>
<comment type="cofactor">
    <cofactor evidence="13">
        <name>[2Fe-2S] cluster</name>
        <dbReference type="ChEBI" id="CHEBI:190135"/>
    </cofactor>
</comment>
<feature type="compositionally biased region" description="Basic and acidic residues" evidence="17">
    <location>
        <begin position="1376"/>
        <end position="1433"/>
    </location>
</feature>
<evidence type="ECO:0000256" key="6">
    <source>
        <dbReference type="ARBA" id="ARBA00022967"/>
    </source>
</evidence>
<dbReference type="PANTHER" id="PTHR24149">
    <property type="entry name" value="ANKYRIN REPEAT DOMAIN-CONTAINING PROTEIN 12"/>
    <property type="match status" value="1"/>
</dbReference>
<comment type="similarity">
    <text evidence="1">Belongs to the complex I 24 kDa subunit family.</text>
</comment>
<feature type="region of interest" description="Disordered" evidence="17">
    <location>
        <begin position="692"/>
        <end position="859"/>
    </location>
</feature>
<feature type="compositionally biased region" description="Polar residues" evidence="17">
    <location>
        <begin position="847"/>
        <end position="857"/>
    </location>
</feature>
<dbReference type="InterPro" id="IPR041921">
    <property type="entry name" value="NuoE_N"/>
</dbReference>
<dbReference type="FunFam" id="3.40.30.10:FF:000022">
    <property type="entry name" value="NADH dehydrogenase flavoprotein 2, mitochondrial"/>
    <property type="match status" value="1"/>
</dbReference>
<dbReference type="InterPro" id="IPR002023">
    <property type="entry name" value="NuoE-like"/>
</dbReference>
<evidence type="ECO:0000313" key="18">
    <source>
        <dbReference type="EMBL" id="KAG5195681.1"/>
    </source>
</evidence>
<dbReference type="Gene3D" id="3.40.30.10">
    <property type="entry name" value="Glutaredoxin"/>
    <property type="match status" value="1"/>
</dbReference>
<feature type="region of interest" description="Disordered" evidence="17">
    <location>
        <begin position="1370"/>
        <end position="1478"/>
    </location>
</feature>
<feature type="region of interest" description="Disordered" evidence="17">
    <location>
        <begin position="337"/>
        <end position="403"/>
    </location>
</feature>
<feature type="compositionally biased region" description="Basic and acidic residues" evidence="17">
    <location>
        <begin position="456"/>
        <end position="470"/>
    </location>
</feature>
<feature type="repeat" description="ANK" evidence="16">
    <location>
        <begin position="467"/>
        <end position="499"/>
    </location>
</feature>
<keyword evidence="16" id="KW-0040">ANK repeat</keyword>
<dbReference type="Pfam" id="PF12796">
    <property type="entry name" value="Ank_2"/>
    <property type="match status" value="1"/>
</dbReference>
<feature type="region of interest" description="Disordered" evidence="17">
    <location>
        <begin position="2028"/>
        <end position="2065"/>
    </location>
</feature>
<feature type="compositionally biased region" description="Polar residues" evidence="17">
    <location>
        <begin position="429"/>
        <end position="455"/>
    </location>
</feature>
<feature type="compositionally biased region" description="Basic residues" evidence="17">
    <location>
        <begin position="881"/>
        <end position="893"/>
    </location>
</feature>
<keyword evidence="10" id="KW-0830">Ubiquinone</keyword>
<dbReference type="NCBIfam" id="TIGR01958">
    <property type="entry name" value="nuoE_fam"/>
    <property type="match status" value="1"/>
</dbReference>
<proteinExistence type="inferred from homology"/>
<evidence type="ECO:0000256" key="7">
    <source>
        <dbReference type="ARBA" id="ARBA00023004"/>
    </source>
</evidence>
<dbReference type="PROSITE" id="PS01099">
    <property type="entry name" value="COMPLEX1_24K"/>
    <property type="match status" value="1"/>
</dbReference>
<evidence type="ECO:0000256" key="5">
    <source>
        <dbReference type="ARBA" id="ARBA00022723"/>
    </source>
</evidence>
<dbReference type="InterPro" id="IPR036770">
    <property type="entry name" value="Ankyrin_rpt-contain_sf"/>
</dbReference>
<evidence type="ECO:0000256" key="2">
    <source>
        <dbReference type="ARBA" id="ARBA00012944"/>
    </source>
</evidence>
<accession>A0A835ZLE5</accession>
<keyword evidence="4" id="KW-0001">2Fe-2S</keyword>
<evidence type="ECO:0000256" key="10">
    <source>
        <dbReference type="ARBA" id="ARBA00023075"/>
    </source>
</evidence>
<evidence type="ECO:0000313" key="19">
    <source>
        <dbReference type="Proteomes" id="UP000664991"/>
    </source>
</evidence>
<dbReference type="InterPro" id="IPR053210">
    <property type="entry name" value="ANKRD12"/>
</dbReference>
<feature type="compositionally biased region" description="Basic and acidic residues" evidence="17">
    <location>
        <begin position="737"/>
        <end position="749"/>
    </location>
</feature>
<dbReference type="EC" id="7.1.1.2" evidence="2"/>
<feature type="compositionally biased region" description="Basic and acidic residues" evidence="17">
    <location>
        <begin position="1010"/>
        <end position="1066"/>
    </location>
</feature>
<dbReference type="Gene3D" id="1.25.40.20">
    <property type="entry name" value="Ankyrin repeat-containing domain"/>
    <property type="match status" value="1"/>
</dbReference>
<dbReference type="PROSITE" id="PS50297">
    <property type="entry name" value="ANK_REP_REGION"/>
    <property type="match status" value="3"/>
</dbReference>
<dbReference type="EMBL" id="JAEMGP010000023">
    <property type="protein sequence ID" value="KAG5195681.1"/>
    <property type="molecule type" value="Genomic_DNA"/>
</dbReference>
<feature type="compositionally biased region" description="Basic and acidic residues" evidence="17">
    <location>
        <begin position="1334"/>
        <end position="1345"/>
    </location>
</feature>
<dbReference type="FunFam" id="1.10.10.1590:FF:000001">
    <property type="entry name" value="NADH-quinone oxidoreductase subunit E"/>
    <property type="match status" value="1"/>
</dbReference>
<feature type="repeat" description="ANK" evidence="16">
    <location>
        <begin position="533"/>
        <end position="565"/>
    </location>
</feature>
<dbReference type="GO" id="GO:0006120">
    <property type="term" value="P:mitochondrial electron transport, NADH to ubiquinone"/>
    <property type="evidence" value="ECO:0007669"/>
    <property type="project" value="UniProtKB-ARBA"/>
</dbReference>
<dbReference type="InterPro" id="IPR042128">
    <property type="entry name" value="NuoE_dom"/>
</dbReference>
<dbReference type="GO" id="GO:0016491">
    <property type="term" value="F:oxidoreductase activity"/>
    <property type="evidence" value="ECO:0007669"/>
    <property type="project" value="InterPro"/>
</dbReference>
<dbReference type="GO" id="GO:0045271">
    <property type="term" value="C:respiratory chain complex I"/>
    <property type="evidence" value="ECO:0007669"/>
    <property type="project" value="UniProtKB-ARBA"/>
</dbReference>
<evidence type="ECO:0000256" key="13">
    <source>
        <dbReference type="ARBA" id="ARBA00034078"/>
    </source>
</evidence>
<keyword evidence="9" id="KW-0520">NAD</keyword>
<feature type="compositionally biased region" description="Polar residues" evidence="17">
    <location>
        <begin position="1617"/>
        <end position="1626"/>
    </location>
</feature>
<feature type="repeat" description="ANK" evidence="16">
    <location>
        <begin position="500"/>
        <end position="532"/>
    </location>
</feature>
<dbReference type="Pfam" id="PF00023">
    <property type="entry name" value="Ank"/>
    <property type="match status" value="1"/>
</dbReference>
<evidence type="ECO:0000256" key="12">
    <source>
        <dbReference type="ARBA" id="ARBA00030583"/>
    </source>
</evidence>
<dbReference type="SMART" id="SM00248">
    <property type="entry name" value="ANK"/>
    <property type="match status" value="3"/>
</dbReference>
<feature type="compositionally biased region" description="Acidic residues" evidence="17">
    <location>
        <begin position="589"/>
        <end position="601"/>
    </location>
</feature>
<feature type="compositionally biased region" description="Polar residues" evidence="17">
    <location>
        <begin position="602"/>
        <end position="611"/>
    </location>
</feature>
<evidence type="ECO:0000256" key="1">
    <source>
        <dbReference type="ARBA" id="ARBA00010643"/>
    </source>
</evidence>
<keyword evidence="6" id="KW-1278">Translocase</keyword>
<dbReference type="NCBIfam" id="NF005725">
    <property type="entry name" value="PRK07539.1-5"/>
    <property type="match status" value="1"/>
</dbReference>
<dbReference type="SUPFAM" id="SSF52833">
    <property type="entry name" value="Thioredoxin-like"/>
    <property type="match status" value="1"/>
</dbReference>
<comment type="function">
    <text evidence="14">Core subunit of the mitochondrial membrane respiratory chain NADH dehydrogenase (Complex I) which catalyzes electron transfer from NADH through the respiratory chain, using ubiquinone as an electron acceptor. Parts of the peripheral arm of the enzyme, where the electrons from NADH are accepted by flavin mononucleotide (FMN) and then passed along a chain of iron-sulfur clusters by electron tunnelling to the final acceptor ubiquinone. Contains one iron-sulfur cluster.</text>
</comment>
<feature type="compositionally biased region" description="Polar residues" evidence="17">
    <location>
        <begin position="1434"/>
        <end position="1462"/>
    </location>
</feature>
<feature type="compositionally biased region" description="Basic and acidic residues" evidence="17">
    <location>
        <begin position="763"/>
        <end position="780"/>
    </location>
</feature>
<feature type="compositionally biased region" description="Basic and acidic residues" evidence="17">
    <location>
        <begin position="348"/>
        <end position="364"/>
    </location>
</feature>
<dbReference type="NCBIfam" id="NF005722">
    <property type="entry name" value="PRK07539.1-2"/>
    <property type="match status" value="1"/>
</dbReference>
<dbReference type="Pfam" id="PF01257">
    <property type="entry name" value="2Fe-2S_thioredx"/>
    <property type="match status" value="1"/>
</dbReference>
<evidence type="ECO:0000256" key="16">
    <source>
        <dbReference type="PROSITE-ProRule" id="PRU00023"/>
    </source>
</evidence>
<feature type="region of interest" description="Disordered" evidence="17">
    <location>
        <begin position="584"/>
        <end position="622"/>
    </location>
</feature>
<feature type="compositionally biased region" description="Basic and acidic residues" evidence="17">
    <location>
        <begin position="1083"/>
        <end position="1243"/>
    </location>
</feature>
<comment type="subunit">
    <text evidence="11">Core subunit of respiratory chain NADH dehydrogenase (Complex I) which is composed of 45 different subunits. This is a component of the flavoprotein-sulfur (FP) fragment of the enzyme.</text>
</comment>
<evidence type="ECO:0000256" key="8">
    <source>
        <dbReference type="ARBA" id="ARBA00023014"/>
    </source>
</evidence>
<dbReference type="InterPro" id="IPR002110">
    <property type="entry name" value="Ankyrin_rpt"/>
</dbReference>
<evidence type="ECO:0000256" key="11">
    <source>
        <dbReference type="ARBA" id="ARBA00025820"/>
    </source>
</evidence>
<dbReference type="SUPFAM" id="SSF48403">
    <property type="entry name" value="Ankyrin repeat"/>
    <property type="match status" value="1"/>
</dbReference>
<feature type="region of interest" description="Disordered" evidence="17">
    <location>
        <begin position="1954"/>
        <end position="1976"/>
    </location>
</feature>
<dbReference type="Proteomes" id="UP000664991">
    <property type="component" value="Unassembled WGS sequence"/>
</dbReference>
<feature type="region of interest" description="Disordered" evidence="17">
    <location>
        <begin position="1881"/>
        <end position="1907"/>
    </location>
</feature>
<organism evidence="18 19">
    <name type="scientific">Ovis aries</name>
    <name type="common">Sheep</name>
    <dbReference type="NCBI Taxonomy" id="9940"/>
    <lineage>
        <taxon>Eukaryota</taxon>
        <taxon>Metazoa</taxon>
        <taxon>Chordata</taxon>
        <taxon>Craniata</taxon>
        <taxon>Vertebrata</taxon>
        <taxon>Euteleostomi</taxon>
        <taxon>Mammalia</taxon>
        <taxon>Eutheria</taxon>
        <taxon>Laurasiatheria</taxon>
        <taxon>Artiodactyla</taxon>
        <taxon>Ruminantia</taxon>
        <taxon>Pecora</taxon>
        <taxon>Bovidae</taxon>
        <taxon>Caprinae</taxon>
        <taxon>Ovis</taxon>
    </lineage>
</organism>
<dbReference type="GO" id="GO:0005743">
    <property type="term" value="C:mitochondrial inner membrane"/>
    <property type="evidence" value="ECO:0007669"/>
    <property type="project" value="UniProtKB-ARBA"/>
</dbReference>
<feature type="compositionally biased region" description="Basic and acidic residues" evidence="17">
    <location>
        <begin position="377"/>
        <end position="401"/>
    </location>
</feature>
<feature type="region of interest" description="Disordered" evidence="17">
    <location>
        <begin position="1990"/>
        <end position="2016"/>
    </location>
</feature>
<gene>
    <name evidence="18" type="ORF">JEQ12_011976</name>
</gene>
<feature type="compositionally biased region" description="Basic residues" evidence="17">
    <location>
        <begin position="750"/>
        <end position="762"/>
    </location>
</feature>
<feature type="region of interest" description="Disordered" evidence="17">
    <location>
        <begin position="1010"/>
        <end position="1348"/>
    </location>
</feature>
<evidence type="ECO:0000256" key="9">
    <source>
        <dbReference type="ARBA" id="ARBA00023027"/>
    </source>
</evidence>